<evidence type="ECO:0000256" key="1">
    <source>
        <dbReference type="ARBA" id="ARBA00001933"/>
    </source>
</evidence>
<sequence>MDHFLYKNGTLHAEDVPISEIAAEVGTPFYVYSAATLTRHYHLFTEALSPLPHMVCFAIKSLSNVAVLKLLGDLGAGMDVVSGGEYRRARAAGVPGNRIVFSGVGKTRDEMRLALTGGIRQFNVESEPELHALSEVATSLGLTAPITIRVNPDVDAKTHAKIATGKSENKFGIPIARAREVYAEAARLPGIEVIGVDVHIGSQLTDLAPFEQAYLKVADLTRQLRADGHDIRRLDLGGGLGIPYTRSNEAPPLPLDYGALIKRTVGDLGCEIEIEPGRLISGNAGLLVASVVYVKNGEGRDFLILDAAMNDLVRPSMYDAHHDIVPVVEPAAATEAAVYDVVGPVCETGDTFAKARPVAPMHEGDLVAFRSAGAYGAVMASEYNTRPLVPEVLVKGDHFAVIRQRPTFDEILNRDTIPEWL</sequence>
<dbReference type="PRINTS" id="PR01181">
    <property type="entry name" value="DAPDCRBXLASE"/>
</dbReference>
<dbReference type="UniPathway" id="UPA00034">
    <property type="reaction ID" value="UER00027"/>
</dbReference>
<evidence type="ECO:0000313" key="12">
    <source>
        <dbReference type="Proteomes" id="UP000555411"/>
    </source>
</evidence>
<dbReference type="PANTHER" id="PTHR43727">
    <property type="entry name" value="DIAMINOPIMELATE DECARBOXYLASE"/>
    <property type="match status" value="1"/>
</dbReference>
<evidence type="ECO:0000256" key="8">
    <source>
        <dbReference type="RuleBase" id="RU003738"/>
    </source>
</evidence>
<dbReference type="PRINTS" id="PR01179">
    <property type="entry name" value="ODADCRBXLASE"/>
</dbReference>
<dbReference type="Pfam" id="PF00278">
    <property type="entry name" value="Orn_DAP_Arg_deC"/>
    <property type="match status" value="1"/>
</dbReference>
<evidence type="ECO:0000256" key="3">
    <source>
        <dbReference type="ARBA" id="ARBA00022898"/>
    </source>
</evidence>
<keyword evidence="2 5" id="KW-0210">Decarboxylase</keyword>
<comment type="pathway">
    <text evidence="5 8">Amino-acid biosynthesis; L-lysine biosynthesis via DAP pathway; L-lysine from DL-2,6-diaminopimelate: step 1/1.</text>
</comment>
<evidence type="ECO:0000256" key="7">
    <source>
        <dbReference type="PIRSR" id="PIRSR600183-50"/>
    </source>
</evidence>
<accession>A0A842I5Q6</accession>
<comment type="caution">
    <text evidence="11">The sequence shown here is derived from an EMBL/GenBank/DDBJ whole genome shotgun (WGS) entry which is preliminary data.</text>
</comment>
<dbReference type="AlphaFoldDB" id="A0A842I5Q6"/>
<dbReference type="Pfam" id="PF02784">
    <property type="entry name" value="Orn_Arg_deC_N"/>
    <property type="match status" value="1"/>
</dbReference>
<comment type="catalytic activity">
    <reaction evidence="5 8">
        <text>meso-2,6-diaminopimelate + H(+) = L-lysine + CO2</text>
        <dbReference type="Rhea" id="RHEA:15101"/>
        <dbReference type="ChEBI" id="CHEBI:15378"/>
        <dbReference type="ChEBI" id="CHEBI:16526"/>
        <dbReference type="ChEBI" id="CHEBI:32551"/>
        <dbReference type="ChEBI" id="CHEBI:57791"/>
        <dbReference type="EC" id="4.1.1.20"/>
    </reaction>
</comment>
<feature type="binding site" evidence="5">
    <location>
        <position position="347"/>
    </location>
    <ligand>
        <name>substrate</name>
    </ligand>
</feature>
<dbReference type="Gene3D" id="3.20.20.10">
    <property type="entry name" value="Alanine racemase"/>
    <property type="match status" value="1"/>
</dbReference>
<dbReference type="CDD" id="cd06828">
    <property type="entry name" value="PLPDE_III_DapDC"/>
    <property type="match status" value="1"/>
</dbReference>
<feature type="binding site" evidence="5">
    <location>
        <position position="375"/>
    </location>
    <ligand>
        <name>substrate</name>
    </ligand>
</feature>
<dbReference type="InterPro" id="IPR000183">
    <property type="entry name" value="Orn/DAP/Arg_de-COase"/>
</dbReference>
<feature type="domain" description="Orn/DAP/Arg decarboxylase 2 C-terminal" evidence="9">
    <location>
        <begin position="29"/>
        <end position="373"/>
    </location>
</feature>
<dbReference type="Gene3D" id="2.40.37.10">
    <property type="entry name" value="Lyase, Ornithine Decarboxylase, Chain A, domain 1"/>
    <property type="match status" value="1"/>
</dbReference>
<keyword evidence="12" id="KW-1185">Reference proteome</keyword>
<evidence type="ECO:0000256" key="6">
    <source>
        <dbReference type="NCBIfam" id="TIGR01048"/>
    </source>
</evidence>
<dbReference type="Proteomes" id="UP000555411">
    <property type="component" value="Unassembled WGS sequence"/>
</dbReference>
<dbReference type="SUPFAM" id="SSF50621">
    <property type="entry name" value="Alanine racemase C-terminal domain-like"/>
    <property type="match status" value="1"/>
</dbReference>
<protein>
    <recommendedName>
        <fullName evidence="5 6">Diaminopimelate decarboxylase</fullName>
        <shortName evidence="5">DAP decarboxylase</shortName>
        <shortName evidence="5">DAPDC</shortName>
        <ecNumber evidence="5 6">4.1.1.20</ecNumber>
    </recommendedName>
</protein>
<dbReference type="RefSeq" id="WP_185796467.1">
    <property type="nucleotide sequence ID" value="NZ_JACLQD010000001.1"/>
</dbReference>
<keyword evidence="4 5" id="KW-0456">Lyase</keyword>
<dbReference type="InterPro" id="IPR022643">
    <property type="entry name" value="De-COase2_C"/>
</dbReference>
<dbReference type="InterPro" id="IPR022653">
    <property type="entry name" value="De-COase2_pyr-phos_BS"/>
</dbReference>
<dbReference type="HAMAP" id="MF_02120">
    <property type="entry name" value="LysA"/>
    <property type="match status" value="1"/>
</dbReference>
<evidence type="ECO:0000256" key="4">
    <source>
        <dbReference type="ARBA" id="ARBA00023239"/>
    </source>
</evidence>
<dbReference type="InterPro" id="IPR022644">
    <property type="entry name" value="De-COase2_N"/>
</dbReference>
<dbReference type="PROSITE" id="PS00878">
    <property type="entry name" value="ODR_DC_2_1"/>
    <property type="match status" value="1"/>
</dbReference>
<feature type="modified residue" description="N6-(pyridoxal phosphate)lysine" evidence="5 7">
    <location>
        <position position="60"/>
    </location>
</feature>
<dbReference type="FunFam" id="3.20.20.10:FF:000003">
    <property type="entry name" value="Diaminopimelate decarboxylase"/>
    <property type="match status" value="1"/>
</dbReference>
<keyword evidence="3 5" id="KW-0663">Pyridoxal phosphate</keyword>
<feature type="active site" description="Proton donor" evidence="7">
    <location>
        <position position="346"/>
    </location>
</feature>
<feature type="binding site" evidence="5">
    <location>
        <position position="375"/>
    </location>
    <ligand>
        <name>pyridoxal 5'-phosphate</name>
        <dbReference type="ChEBI" id="CHEBI:597326"/>
    </ligand>
</feature>
<comment type="cofactor">
    <cofactor evidence="1 5 7 8">
        <name>pyridoxal 5'-phosphate</name>
        <dbReference type="ChEBI" id="CHEBI:597326"/>
    </cofactor>
</comment>
<dbReference type="InterPro" id="IPR002986">
    <property type="entry name" value="DAP_deCOOHase_LysA"/>
</dbReference>
<keyword evidence="5" id="KW-0028">Amino-acid biosynthesis</keyword>
<dbReference type="SUPFAM" id="SSF51419">
    <property type="entry name" value="PLP-binding barrel"/>
    <property type="match status" value="1"/>
</dbReference>
<name>A0A842I5Q6_9RHOB</name>
<dbReference type="NCBIfam" id="TIGR01048">
    <property type="entry name" value="lysA"/>
    <property type="match status" value="1"/>
</dbReference>
<organism evidence="11 12">
    <name type="scientific">Paragemmobacter straminiformis</name>
    <dbReference type="NCBI Taxonomy" id="2045119"/>
    <lineage>
        <taxon>Bacteria</taxon>
        <taxon>Pseudomonadati</taxon>
        <taxon>Pseudomonadota</taxon>
        <taxon>Alphaproteobacteria</taxon>
        <taxon>Rhodobacterales</taxon>
        <taxon>Paracoccaceae</taxon>
        <taxon>Paragemmobacter</taxon>
    </lineage>
</organism>
<comment type="subunit">
    <text evidence="5">Homodimer.</text>
</comment>
<gene>
    <name evidence="5 11" type="primary">lysA</name>
    <name evidence="11" type="ORF">H7F16_05235</name>
</gene>
<comment type="function">
    <text evidence="5">Specifically catalyzes the decarboxylation of meso-diaminopimelate (meso-DAP) to L-lysine.</text>
</comment>
<keyword evidence="5 8" id="KW-0457">Lysine biosynthesis</keyword>
<dbReference type="GO" id="GO:0030170">
    <property type="term" value="F:pyridoxal phosphate binding"/>
    <property type="evidence" value="ECO:0007669"/>
    <property type="project" value="UniProtKB-UniRule"/>
</dbReference>
<proteinExistence type="inferred from homology"/>
<evidence type="ECO:0000259" key="10">
    <source>
        <dbReference type="Pfam" id="PF02784"/>
    </source>
</evidence>
<feature type="binding site" evidence="5">
    <location>
        <position position="239"/>
    </location>
    <ligand>
        <name>pyridoxal 5'-phosphate</name>
        <dbReference type="ChEBI" id="CHEBI:597326"/>
    </ligand>
</feature>
<dbReference type="InterPro" id="IPR009006">
    <property type="entry name" value="Ala_racemase/Decarboxylase_C"/>
</dbReference>
<reference evidence="11 12" key="1">
    <citation type="journal article" date="2017" name="Int. J. Syst. Evol. Microbiol.">
        <title>Gemmobacter straminiformis sp. nov., isolated from an artificial fountain.</title>
        <authorList>
            <person name="Kang J.Y."/>
            <person name="Kim M.J."/>
            <person name="Chun J."/>
            <person name="Son K.P."/>
            <person name="Jahng K.Y."/>
        </authorList>
    </citation>
    <scope>NUCLEOTIDE SEQUENCE [LARGE SCALE GENOMIC DNA]</scope>
    <source>
        <strain evidence="11 12">CAM-8</strain>
    </source>
</reference>
<evidence type="ECO:0000259" key="9">
    <source>
        <dbReference type="Pfam" id="PF00278"/>
    </source>
</evidence>
<dbReference type="EMBL" id="JACLQD010000001">
    <property type="protein sequence ID" value="MBC2834901.1"/>
    <property type="molecule type" value="Genomic_DNA"/>
</dbReference>
<evidence type="ECO:0000256" key="5">
    <source>
        <dbReference type="HAMAP-Rule" id="MF_02120"/>
    </source>
</evidence>
<feature type="binding site" evidence="5">
    <location>
        <position position="318"/>
    </location>
    <ligand>
        <name>substrate</name>
    </ligand>
</feature>
<feature type="binding site" evidence="5">
    <location>
        <position position="314"/>
    </location>
    <ligand>
        <name>substrate</name>
    </ligand>
</feature>
<dbReference type="InterPro" id="IPR029066">
    <property type="entry name" value="PLP-binding_barrel"/>
</dbReference>
<dbReference type="GO" id="GO:0008836">
    <property type="term" value="F:diaminopimelate decarboxylase activity"/>
    <property type="evidence" value="ECO:0007669"/>
    <property type="project" value="UniProtKB-UniRule"/>
</dbReference>
<dbReference type="PANTHER" id="PTHR43727:SF2">
    <property type="entry name" value="GROUP IV DECARBOXYLASE"/>
    <property type="match status" value="1"/>
</dbReference>
<dbReference type="GO" id="GO:0009089">
    <property type="term" value="P:lysine biosynthetic process via diaminopimelate"/>
    <property type="evidence" value="ECO:0007669"/>
    <property type="project" value="UniProtKB-UniRule"/>
</dbReference>
<feature type="binding site" evidence="5">
    <location>
        <position position="278"/>
    </location>
    <ligand>
        <name>substrate</name>
    </ligand>
</feature>
<comment type="similarity">
    <text evidence="5">Belongs to the Orn/Lys/Arg decarboxylase class-II family. LysA subfamily.</text>
</comment>
<evidence type="ECO:0000256" key="2">
    <source>
        <dbReference type="ARBA" id="ARBA00022793"/>
    </source>
</evidence>
<evidence type="ECO:0000313" key="11">
    <source>
        <dbReference type="EMBL" id="MBC2834901.1"/>
    </source>
</evidence>
<feature type="binding site" evidence="5">
    <location>
        <begin position="275"/>
        <end position="278"/>
    </location>
    <ligand>
        <name>pyridoxal 5'-phosphate</name>
        <dbReference type="ChEBI" id="CHEBI:597326"/>
    </ligand>
</feature>
<feature type="domain" description="Orn/DAP/Arg decarboxylase 2 N-terminal" evidence="10">
    <location>
        <begin position="36"/>
        <end position="281"/>
    </location>
</feature>
<dbReference type="EC" id="4.1.1.20" evidence="5 6"/>